<dbReference type="EMBL" id="HBUE01225302">
    <property type="protein sequence ID" value="CAG6541776.1"/>
    <property type="molecule type" value="Transcribed_RNA"/>
</dbReference>
<dbReference type="EMBL" id="HBUE01332012">
    <property type="protein sequence ID" value="CAG6593850.1"/>
    <property type="molecule type" value="Transcribed_RNA"/>
</dbReference>
<evidence type="ECO:0000313" key="2">
    <source>
        <dbReference type="EMBL" id="CAG6541776.1"/>
    </source>
</evidence>
<proteinExistence type="predicted"/>
<organism evidence="2">
    <name type="scientific">Culex pipiens</name>
    <name type="common">House mosquito</name>
    <dbReference type="NCBI Taxonomy" id="7175"/>
    <lineage>
        <taxon>Eukaryota</taxon>
        <taxon>Metazoa</taxon>
        <taxon>Ecdysozoa</taxon>
        <taxon>Arthropoda</taxon>
        <taxon>Hexapoda</taxon>
        <taxon>Insecta</taxon>
        <taxon>Pterygota</taxon>
        <taxon>Neoptera</taxon>
        <taxon>Endopterygota</taxon>
        <taxon>Diptera</taxon>
        <taxon>Nematocera</taxon>
        <taxon>Culicoidea</taxon>
        <taxon>Culicidae</taxon>
        <taxon>Culicinae</taxon>
        <taxon>Culicini</taxon>
        <taxon>Culex</taxon>
        <taxon>Culex</taxon>
    </lineage>
</organism>
<reference evidence="2" key="1">
    <citation type="submission" date="2021-05" db="EMBL/GenBank/DDBJ databases">
        <authorList>
            <person name="Alioto T."/>
            <person name="Alioto T."/>
            <person name="Gomez Garrido J."/>
        </authorList>
    </citation>
    <scope>NUCLEOTIDE SEQUENCE</scope>
</reference>
<protein>
    <submittedName>
        <fullName evidence="2">(northern house mosquito) hypothetical protein</fullName>
    </submittedName>
</protein>
<sequence length="170" mass="19673">MNIGTIDNTLQNYITKYIEQTFAAHTGNRYDKLYRELLSSAEEIIKLTVNEAKQYDKSLEELHNNSIFHDKKFIQAVAKHQILEFLNTHPKKKEIVAEFKNEHHINESDLKILKEGKDLVNKINDINLTQQNEKNEILNIRKVLSKSIGMPSSRTEKSKATLVESPEVVK</sequence>
<evidence type="ECO:0000256" key="1">
    <source>
        <dbReference type="SAM" id="MobiDB-lite"/>
    </source>
</evidence>
<accession>A0A8D8MUR8</accession>
<name>A0A8D8MUR8_CULPI</name>
<dbReference type="AlphaFoldDB" id="A0A8D8MUR8"/>
<feature type="region of interest" description="Disordered" evidence="1">
    <location>
        <begin position="149"/>
        <end position="170"/>
    </location>
</feature>